<organism evidence="1 2">
    <name type="scientific">Paenibacillus cremeus</name>
    <dbReference type="NCBI Taxonomy" id="2163881"/>
    <lineage>
        <taxon>Bacteria</taxon>
        <taxon>Bacillati</taxon>
        <taxon>Bacillota</taxon>
        <taxon>Bacilli</taxon>
        <taxon>Bacillales</taxon>
        <taxon>Paenibacillaceae</taxon>
        <taxon>Paenibacillus</taxon>
    </lineage>
</organism>
<evidence type="ECO:0000313" key="2">
    <source>
        <dbReference type="Proteomes" id="UP000317036"/>
    </source>
</evidence>
<gene>
    <name evidence="1" type="ORF">FPZ49_11260</name>
</gene>
<dbReference type="Proteomes" id="UP000317036">
    <property type="component" value="Unassembled WGS sequence"/>
</dbReference>
<evidence type="ECO:0000313" key="1">
    <source>
        <dbReference type="EMBL" id="TVY09942.1"/>
    </source>
</evidence>
<comment type="caution">
    <text evidence="1">The sequence shown here is derived from an EMBL/GenBank/DDBJ whole genome shotgun (WGS) entry which is preliminary data.</text>
</comment>
<proteinExistence type="predicted"/>
<dbReference type="AlphaFoldDB" id="A0A559KCT3"/>
<accession>A0A559KCT3</accession>
<dbReference type="RefSeq" id="WP_144846548.1">
    <property type="nucleotide sequence ID" value="NZ_VNJI01000011.1"/>
</dbReference>
<sequence length="71" mass="8318">MSLTPFGKWFYDEQDAYNQVEFAEEIGITTDTLRTALTRNGWIPSQNVMKKIMDGVKQIDPSKRASHFWDY</sequence>
<reference evidence="1 2" key="1">
    <citation type="submission" date="2019-07" db="EMBL/GenBank/DDBJ databases">
        <authorList>
            <person name="Kim J."/>
        </authorList>
    </citation>
    <scope>NUCLEOTIDE SEQUENCE [LARGE SCALE GENOMIC DNA]</scope>
    <source>
        <strain evidence="1 2">JC52</strain>
    </source>
</reference>
<dbReference type="OrthoDB" id="7568952at2"/>
<dbReference type="EMBL" id="VNJI01000011">
    <property type="protein sequence ID" value="TVY09942.1"/>
    <property type="molecule type" value="Genomic_DNA"/>
</dbReference>
<protein>
    <submittedName>
        <fullName evidence="1">Transcriptional regulator</fullName>
    </submittedName>
</protein>
<name>A0A559KCT3_9BACL</name>
<keyword evidence="2" id="KW-1185">Reference proteome</keyword>